<feature type="compositionally biased region" description="Low complexity" evidence="7">
    <location>
        <begin position="23"/>
        <end position="49"/>
    </location>
</feature>
<feature type="region of interest" description="Disordered" evidence="7">
    <location>
        <begin position="23"/>
        <end position="59"/>
    </location>
</feature>
<organism evidence="9 10">
    <name type="scientific">Tilletia horrida</name>
    <dbReference type="NCBI Taxonomy" id="155126"/>
    <lineage>
        <taxon>Eukaryota</taxon>
        <taxon>Fungi</taxon>
        <taxon>Dikarya</taxon>
        <taxon>Basidiomycota</taxon>
        <taxon>Ustilaginomycotina</taxon>
        <taxon>Exobasidiomycetes</taxon>
        <taxon>Tilletiales</taxon>
        <taxon>Tilletiaceae</taxon>
        <taxon>Tilletia</taxon>
    </lineage>
</organism>
<name>A0AAN6GBM6_9BASI</name>
<keyword evidence="5" id="KW-0378">Hydrolase</keyword>
<dbReference type="GO" id="GO:0004000">
    <property type="term" value="F:adenosine deaminase activity"/>
    <property type="evidence" value="ECO:0007669"/>
    <property type="project" value="TreeGrafter"/>
</dbReference>
<evidence type="ECO:0000259" key="8">
    <source>
        <dbReference type="Pfam" id="PF00962"/>
    </source>
</evidence>
<comment type="cofactor">
    <cofactor evidence="1">
        <name>Zn(2+)</name>
        <dbReference type="ChEBI" id="CHEBI:29105"/>
    </cofactor>
</comment>
<dbReference type="GO" id="GO:0009168">
    <property type="term" value="P:purine ribonucleoside monophosphate biosynthetic process"/>
    <property type="evidence" value="ECO:0007669"/>
    <property type="project" value="InterPro"/>
</dbReference>
<dbReference type="Pfam" id="PF00962">
    <property type="entry name" value="A_deaminase"/>
    <property type="match status" value="1"/>
</dbReference>
<evidence type="ECO:0000256" key="6">
    <source>
        <dbReference type="ARBA" id="ARBA00022833"/>
    </source>
</evidence>
<protein>
    <recommendedName>
        <fullName evidence="3">Adenosine deaminase</fullName>
    </recommendedName>
</protein>
<comment type="similarity">
    <text evidence="2">Belongs to the metallo-dependent hydrolases superfamily. Adenosine and AMP deaminases family.</text>
</comment>
<evidence type="ECO:0000256" key="7">
    <source>
        <dbReference type="SAM" id="MobiDB-lite"/>
    </source>
</evidence>
<dbReference type="GO" id="GO:0046872">
    <property type="term" value="F:metal ion binding"/>
    <property type="evidence" value="ECO:0007669"/>
    <property type="project" value="UniProtKB-KW"/>
</dbReference>
<evidence type="ECO:0000256" key="2">
    <source>
        <dbReference type="ARBA" id="ARBA00006676"/>
    </source>
</evidence>
<keyword evidence="4" id="KW-0479">Metal-binding</keyword>
<sequence>MNVRSHIAVVRKVTEAELEAAAANGLTGNGTTPTPASHDTSTHTHSTADGVKNQDQPSDAPALQSYLERRAELIAQERSLRFDAAKSATLTPAELEANRIVGQIRSQESEHIWDRPESLSTFSGMPFYQGMNRLRSTTLFKIIQKMPKGALLHCHMDGTVDARFLIQRATQTPGMHMRATEPLDSAQSLRQASVEFKVLPPNSLDSCTDDIYSPLYTPLAWVPYHRARAEFPYPHIWKTSGADDDDDAENEPLLPHLIPEPSAHASEAERRGAAFDSYVQSLMTMVPTTPAERHRNSKQAWAKFITTFGVARGLLGYEPTLKEYVKEMCRINARDGVKYIESRVNFFEEFMVRANGQFDLSHREWVQIYDDAVNEVREELKAEGIDFGDARIIYSTVRIIDNAKLRAALADCRALKEEFPHRIIGFDLVGHEDPGIPLKTYLPELLRFKREQEELGLDEIPFILHAGETLGDGDQVDENLYDALLLGTKRIGHGYSLAKHPILMQMCKNAGVLIEVCPISNEVLGYTSSVAAHPCTALLNHGVPVSLSSDDPCQFGNFGLSYDYYELISSSQSTQLSSLYVLVQQSIAYSQLNAAEKEEALARLDIDWAAFVSWIKTEYGGK</sequence>
<keyword evidence="10" id="KW-1185">Reference proteome</keyword>
<dbReference type="GO" id="GO:0046103">
    <property type="term" value="P:inosine biosynthetic process"/>
    <property type="evidence" value="ECO:0007669"/>
    <property type="project" value="TreeGrafter"/>
</dbReference>
<keyword evidence="6" id="KW-0862">Zinc</keyword>
<dbReference type="Proteomes" id="UP001176521">
    <property type="component" value="Unassembled WGS sequence"/>
</dbReference>
<proteinExistence type="inferred from homology"/>
<feature type="domain" description="Adenosine deaminase" evidence="8">
    <location>
        <begin position="294"/>
        <end position="604"/>
    </location>
</feature>
<reference evidence="9" key="1">
    <citation type="journal article" date="2023" name="PhytoFront">
        <title>Draft Genome Resources of Seven Strains of Tilletia horrida, Causal Agent of Kernel Smut of Rice.</title>
        <authorList>
            <person name="Khanal S."/>
            <person name="Antony Babu S."/>
            <person name="Zhou X.G."/>
        </authorList>
    </citation>
    <scope>NUCLEOTIDE SEQUENCE</scope>
    <source>
        <strain evidence="9">TX3</strain>
    </source>
</reference>
<evidence type="ECO:0000313" key="9">
    <source>
        <dbReference type="EMBL" id="KAK0528103.1"/>
    </source>
</evidence>
<evidence type="ECO:0000256" key="5">
    <source>
        <dbReference type="ARBA" id="ARBA00022801"/>
    </source>
</evidence>
<dbReference type="AlphaFoldDB" id="A0AAN6GBM6"/>
<evidence type="ECO:0000256" key="4">
    <source>
        <dbReference type="ARBA" id="ARBA00022723"/>
    </source>
</evidence>
<evidence type="ECO:0000256" key="3">
    <source>
        <dbReference type="ARBA" id="ARBA00018099"/>
    </source>
</evidence>
<dbReference type="InterPro" id="IPR032466">
    <property type="entry name" value="Metal_Hydrolase"/>
</dbReference>
<accession>A0AAN6GBM6</accession>
<comment type="caution">
    <text evidence="9">The sequence shown here is derived from an EMBL/GenBank/DDBJ whole genome shotgun (WGS) entry which is preliminary data.</text>
</comment>
<dbReference type="PANTHER" id="PTHR11409:SF39">
    <property type="entry name" value="ADENOSINE DEAMINASE 2"/>
    <property type="match status" value="1"/>
</dbReference>
<dbReference type="InterPro" id="IPR001365">
    <property type="entry name" value="A_deaminase_dom"/>
</dbReference>
<dbReference type="InterPro" id="IPR006650">
    <property type="entry name" value="A/AMP_deam_AS"/>
</dbReference>
<evidence type="ECO:0000256" key="1">
    <source>
        <dbReference type="ARBA" id="ARBA00001947"/>
    </source>
</evidence>
<gene>
    <name evidence="9" type="ORF">OC842_004658</name>
</gene>
<dbReference type="GO" id="GO:0006154">
    <property type="term" value="P:adenosine catabolic process"/>
    <property type="evidence" value="ECO:0007669"/>
    <property type="project" value="TreeGrafter"/>
</dbReference>
<dbReference type="Gene3D" id="3.20.20.140">
    <property type="entry name" value="Metal-dependent hydrolases"/>
    <property type="match status" value="1"/>
</dbReference>
<evidence type="ECO:0000313" key="10">
    <source>
        <dbReference type="Proteomes" id="UP001176521"/>
    </source>
</evidence>
<dbReference type="PANTHER" id="PTHR11409">
    <property type="entry name" value="ADENOSINE DEAMINASE"/>
    <property type="match status" value="1"/>
</dbReference>
<dbReference type="PROSITE" id="PS00485">
    <property type="entry name" value="A_DEAMINASE"/>
    <property type="match status" value="1"/>
</dbReference>
<dbReference type="InterPro" id="IPR006330">
    <property type="entry name" value="Ado/ade_deaminase"/>
</dbReference>
<dbReference type="SUPFAM" id="SSF51556">
    <property type="entry name" value="Metallo-dependent hydrolases"/>
    <property type="match status" value="1"/>
</dbReference>
<dbReference type="EMBL" id="JAPDMQ010000285">
    <property type="protein sequence ID" value="KAK0528103.1"/>
    <property type="molecule type" value="Genomic_DNA"/>
</dbReference>